<gene>
    <name evidence="1" type="ORF">HK414_13925</name>
</gene>
<keyword evidence="1" id="KW-0418">Kinase</keyword>
<dbReference type="GO" id="GO:0016301">
    <property type="term" value="F:kinase activity"/>
    <property type="evidence" value="ECO:0007669"/>
    <property type="project" value="UniProtKB-KW"/>
</dbReference>
<accession>A0ABX6P4G1</accession>
<dbReference type="EMBL" id="CP053418">
    <property type="protein sequence ID" value="QJW84452.1"/>
    <property type="molecule type" value="Genomic_DNA"/>
</dbReference>
<organism evidence="1 2">
    <name type="scientific">Ramlibacter terrae</name>
    <dbReference type="NCBI Taxonomy" id="2732511"/>
    <lineage>
        <taxon>Bacteria</taxon>
        <taxon>Pseudomonadati</taxon>
        <taxon>Pseudomonadota</taxon>
        <taxon>Betaproteobacteria</taxon>
        <taxon>Burkholderiales</taxon>
        <taxon>Comamonadaceae</taxon>
        <taxon>Ramlibacter</taxon>
    </lineage>
</organism>
<keyword evidence="2" id="KW-1185">Reference proteome</keyword>
<name>A0ABX6P4G1_9BURK</name>
<protein>
    <submittedName>
        <fullName evidence="1">HAMP domain-containing histidine kinase</fullName>
    </submittedName>
</protein>
<evidence type="ECO:0000313" key="2">
    <source>
        <dbReference type="Proteomes" id="UP000500826"/>
    </source>
</evidence>
<reference evidence="1 2" key="2">
    <citation type="submission" date="2020-05" db="EMBL/GenBank/DDBJ databases">
        <authorList>
            <person name="Khan S.A."/>
            <person name="Jeon C.O."/>
            <person name="Chun B.H."/>
        </authorList>
    </citation>
    <scope>NUCLEOTIDE SEQUENCE [LARGE SCALE GENOMIC DNA]</scope>
    <source>
        <strain evidence="1 2">H242</strain>
    </source>
</reference>
<dbReference type="Proteomes" id="UP000500826">
    <property type="component" value="Chromosome"/>
</dbReference>
<evidence type="ECO:0000313" key="1">
    <source>
        <dbReference type="EMBL" id="QJW84452.1"/>
    </source>
</evidence>
<keyword evidence="1" id="KW-0808">Transferase</keyword>
<sequence>MTQIARAHGGKVDVLSDATETRFTFRMPATPAARE</sequence>
<proteinExistence type="predicted"/>
<reference evidence="1 2" key="1">
    <citation type="submission" date="2020-05" db="EMBL/GenBank/DDBJ databases">
        <title>Ramlibacter rhizophilus sp. nov., isolated from rhizosphere soil of national flower Mugunghwa from South Korea.</title>
        <authorList>
            <person name="Zheng-Fei Y."/>
            <person name="Huan T."/>
        </authorList>
    </citation>
    <scope>NUCLEOTIDE SEQUENCE [LARGE SCALE GENOMIC DNA]</scope>
    <source>
        <strain evidence="1 2">H242</strain>
    </source>
</reference>